<dbReference type="AlphaFoldDB" id="A0AAD6TIK4"/>
<name>A0AAD6TIK4_9AGAR</name>
<dbReference type="EMBL" id="JARJCM010000003">
    <property type="protein sequence ID" value="KAJ7046337.1"/>
    <property type="molecule type" value="Genomic_DNA"/>
</dbReference>
<gene>
    <name evidence="2" type="ORF">C8F04DRAFT_1248587</name>
</gene>
<keyword evidence="3" id="KW-1185">Reference proteome</keyword>
<reference evidence="2" key="1">
    <citation type="submission" date="2023-03" db="EMBL/GenBank/DDBJ databases">
        <title>Massive genome expansion in bonnet fungi (Mycena s.s.) driven by repeated elements and novel gene families across ecological guilds.</title>
        <authorList>
            <consortium name="Lawrence Berkeley National Laboratory"/>
            <person name="Harder C.B."/>
            <person name="Miyauchi S."/>
            <person name="Viragh M."/>
            <person name="Kuo A."/>
            <person name="Thoen E."/>
            <person name="Andreopoulos B."/>
            <person name="Lu D."/>
            <person name="Skrede I."/>
            <person name="Drula E."/>
            <person name="Henrissat B."/>
            <person name="Morin E."/>
            <person name="Kohler A."/>
            <person name="Barry K."/>
            <person name="LaButti K."/>
            <person name="Morin E."/>
            <person name="Salamov A."/>
            <person name="Lipzen A."/>
            <person name="Mereny Z."/>
            <person name="Hegedus B."/>
            <person name="Baldrian P."/>
            <person name="Stursova M."/>
            <person name="Weitz H."/>
            <person name="Taylor A."/>
            <person name="Grigoriev I.V."/>
            <person name="Nagy L.G."/>
            <person name="Martin F."/>
            <person name="Kauserud H."/>
        </authorList>
    </citation>
    <scope>NUCLEOTIDE SEQUENCE</scope>
    <source>
        <strain evidence="2">CBHHK200</strain>
    </source>
</reference>
<feature type="region of interest" description="Disordered" evidence="1">
    <location>
        <begin position="1"/>
        <end position="27"/>
    </location>
</feature>
<feature type="region of interest" description="Disordered" evidence="1">
    <location>
        <begin position="87"/>
        <end position="184"/>
    </location>
</feature>
<comment type="caution">
    <text evidence="2">The sequence shown here is derived from an EMBL/GenBank/DDBJ whole genome shotgun (WGS) entry which is preliminary data.</text>
</comment>
<proteinExistence type="predicted"/>
<feature type="compositionally biased region" description="Polar residues" evidence="1">
    <location>
        <begin position="9"/>
        <end position="27"/>
    </location>
</feature>
<evidence type="ECO:0000313" key="3">
    <source>
        <dbReference type="Proteomes" id="UP001218188"/>
    </source>
</evidence>
<feature type="compositionally biased region" description="Low complexity" evidence="1">
    <location>
        <begin position="99"/>
        <end position="111"/>
    </location>
</feature>
<dbReference type="Proteomes" id="UP001218188">
    <property type="component" value="Unassembled WGS sequence"/>
</dbReference>
<sequence length="224" mass="24086">MSAEDWDNTPATTNTGEAQHAWTNAQTGTKLSLVEVIETARKIDEGVAREIETSIKSGILLNEHNESYHHAEKELQKAATARLKELNARKSASGRVGRPRAVAGSSSSGRVATKRTPASTPLRIRNTQPPPPSPPPVASSSGIDFPPMASSPDTHAQYGEVGGSNLFTSIPPAFPTPTDSSTGFTFTDTNYGEFTFDPTWFESFDPSWFDFLPSTDPLSAPPQP</sequence>
<feature type="compositionally biased region" description="Pro residues" evidence="1">
    <location>
        <begin position="128"/>
        <end position="137"/>
    </location>
</feature>
<accession>A0AAD6TIK4</accession>
<evidence type="ECO:0000313" key="2">
    <source>
        <dbReference type="EMBL" id="KAJ7046337.1"/>
    </source>
</evidence>
<organism evidence="2 3">
    <name type="scientific">Mycena alexandri</name>
    <dbReference type="NCBI Taxonomy" id="1745969"/>
    <lineage>
        <taxon>Eukaryota</taxon>
        <taxon>Fungi</taxon>
        <taxon>Dikarya</taxon>
        <taxon>Basidiomycota</taxon>
        <taxon>Agaricomycotina</taxon>
        <taxon>Agaricomycetes</taxon>
        <taxon>Agaricomycetidae</taxon>
        <taxon>Agaricales</taxon>
        <taxon>Marasmiineae</taxon>
        <taxon>Mycenaceae</taxon>
        <taxon>Mycena</taxon>
    </lineage>
</organism>
<evidence type="ECO:0000256" key="1">
    <source>
        <dbReference type="SAM" id="MobiDB-lite"/>
    </source>
</evidence>
<protein>
    <submittedName>
        <fullName evidence="2">Uncharacterized protein</fullName>
    </submittedName>
</protein>